<evidence type="ECO:0000313" key="1">
    <source>
        <dbReference type="EMBL" id="ANU77312.1"/>
    </source>
</evidence>
<name>A0A1C7IGM0_9FIRM</name>
<dbReference type="EMBL" id="CP015405">
    <property type="protein sequence ID" value="ANU77312.1"/>
    <property type="molecule type" value="Genomic_DNA"/>
</dbReference>
<dbReference type="InterPro" id="IPR015231">
    <property type="entry name" value="DUF1934"/>
</dbReference>
<reference evidence="1" key="1">
    <citation type="submission" date="2017-04" db="EMBL/GenBank/DDBJ databases">
        <title>Complete Genome Sequences of Twelve Strains of a Stable Defined Moderately Diverse Mouse Microbiota 2 (sDMDMm2).</title>
        <authorList>
            <person name="Uchimura Y."/>
            <person name="Wyss M."/>
            <person name="Brugiroux S."/>
            <person name="Limenitakis J.P."/>
            <person name="Stecher B."/>
            <person name="McCoy K.D."/>
            <person name="Macpherson A.J."/>
        </authorList>
    </citation>
    <scope>NUCLEOTIDE SEQUENCE</scope>
    <source>
        <strain evidence="1">YL58</strain>
    </source>
</reference>
<dbReference type="Pfam" id="PF09148">
    <property type="entry name" value="DUF1934"/>
    <property type="match status" value="1"/>
</dbReference>
<dbReference type="OrthoDB" id="1680906at2"/>
<organism evidence="1 2">
    <name type="scientific">Blautia pseudococcoides</name>
    <dbReference type="NCBI Taxonomy" id="1796616"/>
    <lineage>
        <taxon>Bacteria</taxon>
        <taxon>Bacillati</taxon>
        <taxon>Bacillota</taxon>
        <taxon>Clostridia</taxon>
        <taxon>Lachnospirales</taxon>
        <taxon>Lachnospiraceae</taxon>
        <taxon>Blautia</taxon>
    </lineage>
</organism>
<dbReference type="Proteomes" id="UP000092574">
    <property type="component" value="Chromosome"/>
</dbReference>
<dbReference type="AlphaFoldDB" id="A0A1C7IGM0"/>
<dbReference type="RefSeq" id="WP_065543441.1">
    <property type="nucleotide sequence ID" value="NZ_CP015405.2"/>
</dbReference>
<dbReference type="KEGG" id="byl:A4V09_17105"/>
<sequence>MTKDVLITVKGMQAMDANDEPEAVEVVAKGDYYYRNGHHFICYEEVQEGYDKITKNMIKVMQGSVEVQKKGLTNTHMIFEETKKNLTYYATPFGDMQMGISATKIDVKEQEENIDILIDYALEINEVHTADCQICVNVKPQGAGNFHLASSH</sequence>
<protein>
    <submittedName>
        <fullName evidence="1">Rho guanine nucleotide exchange factor</fullName>
    </submittedName>
</protein>
<dbReference type="Gene3D" id="2.40.128.20">
    <property type="match status" value="1"/>
</dbReference>
<gene>
    <name evidence="1" type="ORF">A4V09_17105</name>
</gene>
<dbReference type="InterPro" id="IPR012674">
    <property type="entry name" value="Calycin"/>
</dbReference>
<proteinExistence type="predicted"/>
<accession>A0A1C7IGM0</accession>
<dbReference type="STRING" id="1796616.A4V09_17105"/>
<dbReference type="SUPFAM" id="SSF50814">
    <property type="entry name" value="Lipocalins"/>
    <property type="match status" value="1"/>
</dbReference>
<evidence type="ECO:0000313" key="2">
    <source>
        <dbReference type="Proteomes" id="UP000092574"/>
    </source>
</evidence>
<keyword evidence="2" id="KW-1185">Reference proteome</keyword>